<gene>
    <name evidence="2" type="ORF">BVRB_032870</name>
</gene>
<accession>A0A0J8DRE5</accession>
<evidence type="ECO:0000313" key="2">
    <source>
        <dbReference type="EMBL" id="KMS93300.1"/>
    </source>
</evidence>
<feature type="region of interest" description="Disordered" evidence="1">
    <location>
        <begin position="37"/>
        <end position="69"/>
    </location>
</feature>
<evidence type="ECO:0000256" key="1">
    <source>
        <dbReference type="SAM" id="MobiDB-lite"/>
    </source>
</evidence>
<evidence type="ECO:0000313" key="3">
    <source>
        <dbReference type="Proteomes" id="UP000035740"/>
    </source>
</evidence>
<dbReference type="AlphaFoldDB" id="A0A0J8DRE5"/>
<proteinExistence type="predicted"/>
<protein>
    <submittedName>
        <fullName evidence="2">Uncharacterized protein</fullName>
    </submittedName>
</protein>
<feature type="compositionally biased region" description="Polar residues" evidence="1">
    <location>
        <begin position="37"/>
        <end position="62"/>
    </location>
</feature>
<feature type="non-terminal residue" evidence="2">
    <location>
        <position position="212"/>
    </location>
</feature>
<reference evidence="2 3" key="1">
    <citation type="journal article" date="2014" name="Nature">
        <title>The genome of the recently domesticated crop plant sugar beet (Beta vulgaris).</title>
        <authorList>
            <person name="Dohm J.C."/>
            <person name="Minoche A.E."/>
            <person name="Holtgrawe D."/>
            <person name="Capella-Gutierrez S."/>
            <person name="Zakrzewski F."/>
            <person name="Tafer H."/>
            <person name="Rupp O."/>
            <person name="Sorensen T.R."/>
            <person name="Stracke R."/>
            <person name="Reinhardt R."/>
            <person name="Goesmann A."/>
            <person name="Kraft T."/>
            <person name="Schulz B."/>
            <person name="Stadler P.F."/>
            <person name="Schmidt T."/>
            <person name="Gabaldon T."/>
            <person name="Lehrach H."/>
            <person name="Weisshaar B."/>
            <person name="Himmelbauer H."/>
        </authorList>
    </citation>
    <scope>NUCLEOTIDE SEQUENCE [LARGE SCALE GENOMIC DNA]</scope>
    <source>
        <tissue evidence="2">Taproot</tissue>
    </source>
</reference>
<dbReference type="EMBL" id="KQ104431">
    <property type="protein sequence ID" value="KMS93300.1"/>
    <property type="molecule type" value="Genomic_DNA"/>
</dbReference>
<organism evidence="2 3">
    <name type="scientific">Beta vulgaris subsp. vulgaris</name>
    <name type="common">Beet</name>
    <dbReference type="NCBI Taxonomy" id="3555"/>
    <lineage>
        <taxon>Eukaryota</taxon>
        <taxon>Viridiplantae</taxon>
        <taxon>Streptophyta</taxon>
        <taxon>Embryophyta</taxon>
        <taxon>Tracheophyta</taxon>
        <taxon>Spermatophyta</taxon>
        <taxon>Magnoliopsida</taxon>
        <taxon>eudicotyledons</taxon>
        <taxon>Gunneridae</taxon>
        <taxon>Pentapetalae</taxon>
        <taxon>Caryophyllales</taxon>
        <taxon>Chenopodiaceae</taxon>
        <taxon>Betoideae</taxon>
        <taxon>Beta</taxon>
    </lineage>
</organism>
<keyword evidence="3" id="KW-1185">Reference proteome</keyword>
<dbReference type="Proteomes" id="UP000035740">
    <property type="component" value="Unassembled WGS sequence"/>
</dbReference>
<feature type="non-terminal residue" evidence="2">
    <location>
        <position position="1"/>
    </location>
</feature>
<name>A0A0J8DRE5_BETVV</name>
<sequence length="212" mass="22642">PAIVNIPIMSSAAVPAESAIPPSNIFDDSALVFNPENALNDSSTTNDARSHPNSFDKASTPETSHDFFQNSSNTNSNSFFCSSTAPTNAADFLNQYRYSGSVSGPMTVDLPAPDRKPTILPPQTYSTSTGCVLNCRKCSALLWDNPGSYEVVNNNRTMSVAAQALLSEESRSNLLPMEGHNHINVVYDIPAPIPQSSSLKVALADSGLFLLT</sequence>
<dbReference type="Gramene" id="KMS93300">
    <property type="protein sequence ID" value="KMS93300"/>
    <property type="gene ID" value="BVRB_032870"/>
</dbReference>